<proteinExistence type="predicted"/>
<name>A0A485PID2_LYNPA</name>
<evidence type="ECO:0000313" key="2">
    <source>
        <dbReference type="EMBL" id="VFV44003.1"/>
    </source>
</evidence>
<sequence>MEEGRKRSLRVSRPAASQVQVNKRRVGTDGRQGDQLCPPPPLPRALVLSPEPSCYSKHLCLCPHAPAGTVLMK</sequence>
<protein>
    <submittedName>
        <fullName evidence="2">Uncharacterized protein</fullName>
    </submittedName>
</protein>
<keyword evidence="3" id="KW-1185">Reference proteome</keyword>
<evidence type="ECO:0000256" key="1">
    <source>
        <dbReference type="SAM" id="MobiDB-lite"/>
    </source>
</evidence>
<gene>
    <name evidence="2" type="ORF">LYPA_23C009854</name>
</gene>
<dbReference type="EMBL" id="CAAGRJ010034898">
    <property type="protein sequence ID" value="VFV44003.1"/>
    <property type="molecule type" value="Genomic_DNA"/>
</dbReference>
<evidence type="ECO:0000313" key="3">
    <source>
        <dbReference type="Proteomes" id="UP000386466"/>
    </source>
</evidence>
<dbReference type="Proteomes" id="UP000386466">
    <property type="component" value="Unassembled WGS sequence"/>
</dbReference>
<accession>A0A485PID2</accession>
<feature type="region of interest" description="Disordered" evidence="1">
    <location>
        <begin position="1"/>
        <end position="41"/>
    </location>
</feature>
<reference evidence="2 3" key="1">
    <citation type="submission" date="2019-01" db="EMBL/GenBank/DDBJ databases">
        <authorList>
            <person name="Alioto T."/>
            <person name="Alioto T."/>
        </authorList>
    </citation>
    <scope>NUCLEOTIDE SEQUENCE [LARGE SCALE GENOMIC DNA]</scope>
</reference>
<organism evidence="2 3">
    <name type="scientific">Lynx pardinus</name>
    <name type="common">Iberian lynx</name>
    <name type="synonym">Felis pardina</name>
    <dbReference type="NCBI Taxonomy" id="191816"/>
    <lineage>
        <taxon>Eukaryota</taxon>
        <taxon>Metazoa</taxon>
        <taxon>Chordata</taxon>
        <taxon>Craniata</taxon>
        <taxon>Vertebrata</taxon>
        <taxon>Euteleostomi</taxon>
        <taxon>Mammalia</taxon>
        <taxon>Eutheria</taxon>
        <taxon>Laurasiatheria</taxon>
        <taxon>Carnivora</taxon>
        <taxon>Feliformia</taxon>
        <taxon>Felidae</taxon>
        <taxon>Felinae</taxon>
        <taxon>Lynx</taxon>
    </lineage>
</organism>
<dbReference type="AlphaFoldDB" id="A0A485PID2"/>